<comment type="caution">
    <text evidence="13">The sequence shown here is derived from an EMBL/GenBank/DDBJ whole genome shotgun (WGS) entry which is preliminary data.</text>
</comment>
<dbReference type="PANTHER" id="PTHR11136">
    <property type="entry name" value="FOLYLPOLYGLUTAMATE SYNTHASE-RELATED"/>
    <property type="match status" value="1"/>
</dbReference>
<dbReference type="PROSITE" id="PS01011">
    <property type="entry name" value="FOLYLPOLYGLU_SYNT_1"/>
    <property type="match status" value="1"/>
</dbReference>
<dbReference type="GO" id="GO:0008841">
    <property type="term" value="F:dihydrofolate synthase activity"/>
    <property type="evidence" value="ECO:0007669"/>
    <property type="project" value="TreeGrafter"/>
</dbReference>
<evidence type="ECO:0000256" key="5">
    <source>
        <dbReference type="ARBA" id="ARBA00022723"/>
    </source>
</evidence>
<protein>
    <recommendedName>
        <fullName evidence="3">tetrahydrofolate synthase</fullName>
        <ecNumber evidence="3">6.3.2.17</ecNumber>
    </recommendedName>
    <alternativeName>
        <fullName evidence="9">Tetrahydrofolylpolyglutamate synthase</fullName>
    </alternativeName>
</protein>
<evidence type="ECO:0000259" key="12">
    <source>
        <dbReference type="Pfam" id="PF08245"/>
    </source>
</evidence>
<evidence type="ECO:0000256" key="10">
    <source>
        <dbReference type="ARBA" id="ARBA00047493"/>
    </source>
</evidence>
<dbReference type="EC" id="6.3.2.17" evidence="3"/>
<evidence type="ECO:0000259" key="11">
    <source>
        <dbReference type="Pfam" id="PF02875"/>
    </source>
</evidence>
<dbReference type="InterPro" id="IPR013221">
    <property type="entry name" value="Mur_ligase_cen"/>
</dbReference>
<proteinExistence type="inferred from homology"/>
<evidence type="ECO:0000256" key="2">
    <source>
        <dbReference type="ARBA" id="ARBA00008276"/>
    </source>
</evidence>
<evidence type="ECO:0000256" key="9">
    <source>
        <dbReference type="ARBA" id="ARBA00030592"/>
    </source>
</evidence>
<comment type="similarity">
    <text evidence="2">Belongs to the folylpolyglutamate synthase family.</text>
</comment>
<dbReference type="InterPro" id="IPR004101">
    <property type="entry name" value="Mur_ligase_C"/>
</dbReference>
<gene>
    <name evidence="13" type="ORF">F4148_00710</name>
</gene>
<dbReference type="InterPro" id="IPR036615">
    <property type="entry name" value="Mur_ligase_C_dom_sf"/>
</dbReference>
<keyword evidence="6" id="KW-0547">Nucleotide-binding</keyword>
<dbReference type="InterPro" id="IPR018109">
    <property type="entry name" value="Folylpolyglutamate_synth_CS"/>
</dbReference>
<reference evidence="13" key="1">
    <citation type="submission" date="2019-09" db="EMBL/GenBank/DDBJ databases">
        <title>Characterisation of the sponge microbiome using genome-centric metagenomics.</title>
        <authorList>
            <person name="Engelberts J.P."/>
            <person name="Robbins S.J."/>
            <person name="De Goeij J.M."/>
            <person name="Aranda M."/>
            <person name="Bell S.C."/>
            <person name="Webster N.S."/>
        </authorList>
    </citation>
    <scope>NUCLEOTIDE SEQUENCE</scope>
    <source>
        <strain evidence="13">SB0675_bin_29</strain>
    </source>
</reference>
<dbReference type="SUPFAM" id="SSF53244">
    <property type="entry name" value="MurD-like peptide ligases, peptide-binding domain"/>
    <property type="match status" value="1"/>
</dbReference>
<keyword evidence="5" id="KW-0479">Metal-binding</keyword>
<dbReference type="Gene3D" id="3.90.190.20">
    <property type="entry name" value="Mur ligase, C-terminal domain"/>
    <property type="match status" value="1"/>
</dbReference>
<dbReference type="InterPro" id="IPR001645">
    <property type="entry name" value="Folylpolyglutamate_synth"/>
</dbReference>
<keyword evidence="7" id="KW-0067">ATP-binding</keyword>
<name>A0A6B1FYJ2_9CHLR</name>
<dbReference type="NCBIfam" id="TIGR01499">
    <property type="entry name" value="folC"/>
    <property type="match status" value="1"/>
</dbReference>
<evidence type="ECO:0000256" key="8">
    <source>
        <dbReference type="ARBA" id="ARBA00022842"/>
    </source>
</evidence>
<dbReference type="PROSITE" id="PS01012">
    <property type="entry name" value="FOLYLPOLYGLU_SYNT_2"/>
    <property type="match status" value="1"/>
</dbReference>
<dbReference type="GO" id="GO:0004326">
    <property type="term" value="F:tetrahydrofolylpolyglutamate synthase activity"/>
    <property type="evidence" value="ECO:0007669"/>
    <property type="project" value="UniProtKB-EC"/>
</dbReference>
<evidence type="ECO:0000256" key="1">
    <source>
        <dbReference type="ARBA" id="ARBA00001946"/>
    </source>
</evidence>
<evidence type="ECO:0000256" key="4">
    <source>
        <dbReference type="ARBA" id="ARBA00022598"/>
    </source>
</evidence>
<dbReference type="FunFam" id="3.40.1190.10:FF:000011">
    <property type="entry name" value="Folylpolyglutamate synthase/dihydrofolate synthase"/>
    <property type="match status" value="1"/>
</dbReference>
<dbReference type="AlphaFoldDB" id="A0A6B1FYJ2"/>
<feature type="domain" description="Mur ligase C-terminal" evidence="11">
    <location>
        <begin position="327"/>
        <end position="453"/>
    </location>
</feature>
<comment type="catalytic activity">
    <reaction evidence="10">
        <text>(6S)-5,6,7,8-tetrahydrofolyl-(gamma-L-Glu)(n) + L-glutamate + ATP = (6S)-5,6,7,8-tetrahydrofolyl-(gamma-L-Glu)(n+1) + ADP + phosphate + H(+)</text>
        <dbReference type="Rhea" id="RHEA:10580"/>
        <dbReference type="Rhea" id="RHEA-COMP:14738"/>
        <dbReference type="Rhea" id="RHEA-COMP:14740"/>
        <dbReference type="ChEBI" id="CHEBI:15378"/>
        <dbReference type="ChEBI" id="CHEBI:29985"/>
        <dbReference type="ChEBI" id="CHEBI:30616"/>
        <dbReference type="ChEBI" id="CHEBI:43474"/>
        <dbReference type="ChEBI" id="CHEBI:141005"/>
        <dbReference type="ChEBI" id="CHEBI:456216"/>
        <dbReference type="EC" id="6.3.2.17"/>
    </reaction>
</comment>
<evidence type="ECO:0000256" key="6">
    <source>
        <dbReference type="ARBA" id="ARBA00022741"/>
    </source>
</evidence>
<accession>A0A6B1FYJ2</accession>
<dbReference type="GO" id="GO:0046872">
    <property type="term" value="F:metal ion binding"/>
    <property type="evidence" value="ECO:0007669"/>
    <property type="project" value="UniProtKB-KW"/>
</dbReference>
<dbReference type="SUPFAM" id="SSF53623">
    <property type="entry name" value="MurD-like peptide ligases, catalytic domain"/>
    <property type="match status" value="1"/>
</dbReference>
<dbReference type="Gene3D" id="3.40.1190.10">
    <property type="entry name" value="Mur-like, catalytic domain"/>
    <property type="match status" value="1"/>
</dbReference>
<keyword evidence="8" id="KW-0460">Magnesium</keyword>
<dbReference type="GO" id="GO:0005737">
    <property type="term" value="C:cytoplasm"/>
    <property type="evidence" value="ECO:0007669"/>
    <property type="project" value="TreeGrafter"/>
</dbReference>
<dbReference type="InterPro" id="IPR036565">
    <property type="entry name" value="Mur-like_cat_sf"/>
</dbReference>
<sequence length="497" mass="54236">MGYAEGSLSGNCLRGFGDRVYNQCQAEHLESQGVPVSIGPAPEFISTRRLTYEEAIGILFHDARFDGRAPRSKDPESRLERMRAVLAALDNPQDRFRTVHVTGTKGKGSTSAYTESILRHLGYGTGLFTSPHLYTFRERMRVDGQLISQEKCAELIQRALPYLEATPDLTVFGRITVIAFLFFAEAGVDWAVVEVGIGGRLDSTNVVLPEVCGITHISKDHMHILGDSLEEIAAEKAGIIKQETPVFSAPQKQRAEEVLRQVADDREASLSEVQVYRRAELPLVGGHQQINAGIAYEMVRELHRAGLVRWDDQLVDNGLVQTRWPCRIEWLPQPASGGIPLVVDCAHNRDSLEILLSTLAAAHAGRPFTFVFGVNSDKDIAPMLTLAMAASPRIVLVQSRHPKALPVPDLRAAIGSLPADEGQTVAAAPSMKAAIEIAQDITPSGGYIVGTGSVFVAAEVRERWNELHPGLFPADDWIHEANTDPPLAPLPPAYGTI</sequence>
<keyword evidence="4" id="KW-0436">Ligase</keyword>
<dbReference type="Pfam" id="PF08245">
    <property type="entry name" value="Mur_ligase_M"/>
    <property type="match status" value="1"/>
</dbReference>
<dbReference type="EMBL" id="VYDA01000024">
    <property type="protein sequence ID" value="MYH60336.1"/>
    <property type="molecule type" value="Genomic_DNA"/>
</dbReference>
<evidence type="ECO:0000256" key="3">
    <source>
        <dbReference type="ARBA" id="ARBA00013025"/>
    </source>
</evidence>
<dbReference type="GO" id="GO:0005524">
    <property type="term" value="F:ATP binding"/>
    <property type="evidence" value="ECO:0007669"/>
    <property type="project" value="UniProtKB-KW"/>
</dbReference>
<feature type="domain" description="Mur ligase central" evidence="12">
    <location>
        <begin position="101"/>
        <end position="242"/>
    </location>
</feature>
<evidence type="ECO:0000256" key="7">
    <source>
        <dbReference type="ARBA" id="ARBA00022840"/>
    </source>
</evidence>
<organism evidence="13">
    <name type="scientific">Caldilineaceae bacterium SB0675_bin_29</name>
    <dbReference type="NCBI Taxonomy" id="2605266"/>
    <lineage>
        <taxon>Bacteria</taxon>
        <taxon>Bacillati</taxon>
        <taxon>Chloroflexota</taxon>
        <taxon>Caldilineae</taxon>
        <taxon>Caldilineales</taxon>
        <taxon>Caldilineaceae</taxon>
    </lineage>
</organism>
<comment type="cofactor">
    <cofactor evidence="1">
        <name>Mg(2+)</name>
        <dbReference type="ChEBI" id="CHEBI:18420"/>
    </cofactor>
</comment>
<evidence type="ECO:0000313" key="13">
    <source>
        <dbReference type="EMBL" id="MYH60336.1"/>
    </source>
</evidence>
<dbReference type="PANTHER" id="PTHR11136:SF0">
    <property type="entry name" value="DIHYDROFOLATE SYNTHETASE-RELATED"/>
    <property type="match status" value="1"/>
</dbReference>
<dbReference type="Pfam" id="PF02875">
    <property type="entry name" value="Mur_ligase_C"/>
    <property type="match status" value="1"/>
</dbReference>